<keyword evidence="14" id="KW-1185">Reference proteome</keyword>
<dbReference type="KEGG" id="hte:Hydth_0240"/>
<dbReference type="Gene3D" id="3.30.1150.10">
    <property type="match status" value="1"/>
</dbReference>
<dbReference type="SUPFAM" id="SSF74653">
    <property type="entry name" value="TolA/TonB C-terminal domain"/>
    <property type="match status" value="1"/>
</dbReference>
<dbReference type="RefSeq" id="WP_012962891.1">
    <property type="nucleotide sequence ID" value="NC_013799.1"/>
</dbReference>
<dbReference type="PANTHER" id="PTHR33446:SF2">
    <property type="entry name" value="PROTEIN TONB"/>
    <property type="match status" value="1"/>
</dbReference>
<evidence type="ECO:0000256" key="1">
    <source>
        <dbReference type="ARBA" id="ARBA00004383"/>
    </source>
</evidence>
<dbReference type="InterPro" id="IPR037682">
    <property type="entry name" value="TonB_C"/>
</dbReference>
<evidence type="ECO:0000256" key="3">
    <source>
        <dbReference type="ARBA" id="ARBA00022448"/>
    </source>
</evidence>
<keyword evidence="8 11" id="KW-1133">Transmembrane helix</keyword>
<feature type="compositionally biased region" description="Basic and acidic residues" evidence="10">
    <location>
        <begin position="53"/>
        <end position="91"/>
    </location>
</feature>
<name>D3DFV6_HYDTT</name>
<proteinExistence type="inferred from homology"/>
<sequence>MQRVLKAYGLSFLLHFLFFMAYILLFGEALKYKKVVEIDLSLQSQELQNYTEAPHKEDKKHRSEEKHSERSIHREVKEQAVQKNQKAKESRVQNSQMQETPKESGQESKGLESKETHNHVGEGLSKTGGLSSEQGTTKGQESTSTNRGKDAKEEREASPEAYLREKLSVISSIVQKHISYPLIARKMGWEGRVVVCFLLRSDGRVENVHVEKSSGYEILDKSAVSTVQKVSGLFPKPPVDVLVRLPINYKLE</sequence>
<organism evidence="13 14">
    <name type="scientific">Hydrogenobacter thermophilus (strain DSM 6534 / IAM 12695 / TK-6)</name>
    <dbReference type="NCBI Taxonomy" id="608538"/>
    <lineage>
        <taxon>Bacteria</taxon>
        <taxon>Pseudomonadati</taxon>
        <taxon>Aquificota</taxon>
        <taxon>Aquificia</taxon>
        <taxon>Aquificales</taxon>
        <taxon>Aquificaceae</taxon>
        <taxon>Hydrogenobacter</taxon>
    </lineage>
</organism>
<dbReference type="PROSITE" id="PS52015">
    <property type="entry name" value="TONB_CTD"/>
    <property type="match status" value="1"/>
</dbReference>
<evidence type="ECO:0000256" key="4">
    <source>
        <dbReference type="ARBA" id="ARBA00022475"/>
    </source>
</evidence>
<dbReference type="GO" id="GO:0031992">
    <property type="term" value="F:energy transducer activity"/>
    <property type="evidence" value="ECO:0007669"/>
    <property type="project" value="TreeGrafter"/>
</dbReference>
<keyword evidence="9 11" id="KW-0472">Membrane</keyword>
<dbReference type="OrthoDB" id="15637at2"/>
<evidence type="ECO:0000256" key="11">
    <source>
        <dbReference type="SAM" id="Phobius"/>
    </source>
</evidence>
<accession>D3DFV6</accession>
<dbReference type="GO" id="GO:0015031">
    <property type="term" value="P:protein transport"/>
    <property type="evidence" value="ECO:0007669"/>
    <property type="project" value="UniProtKB-KW"/>
</dbReference>
<evidence type="ECO:0000256" key="2">
    <source>
        <dbReference type="ARBA" id="ARBA00006555"/>
    </source>
</evidence>
<feature type="compositionally biased region" description="Basic and acidic residues" evidence="10">
    <location>
        <begin position="147"/>
        <end position="159"/>
    </location>
</feature>
<gene>
    <name evidence="13" type="primary">tonB1</name>
    <name evidence="13" type="ordered locus">HTH_0241</name>
</gene>
<dbReference type="InterPro" id="IPR051045">
    <property type="entry name" value="TonB-dependent_transducer"/>
</dbReference>
<feature type="transmembrane region" description="Helical" evidence="11">
    <location>
        <begin position="7"/>
        <end position="27"/>
    </location>
</feature>
<evidence type="ECO:0000256" key="8">
    <source>
        <dbReference type="ARBA" id="ARBA00022989"/>
    </source>
</evidence>
<dbReference type="GO" id="GO:0098797">
    <property type="term" value="C:plasma membrane protein complex"/>
    <property type="evidence" value="ECO:0007669"/>
    <property type="project" value="TreeGrafter"/>
</dbReference>
<evidence type="ECO:0000256" key="6">
    <source>
        <dbReference type="ARBA" id="ARBA00022692"/>
    </source>
</evidence>
<dbReference type="Pfam" id="PF03544">
    <property type="entry name" value="TonB_C"/>
    <property type="match status" value="1"/>
</dbReference>
<dbReference type="PANTHER" id="PTHR33446">
    <property type="entry name" value="PROTEIN TONB-RELATED"/>
    <property type="match status" value="1"/>
</dbReference>
<dbReference type="InterPro" id="IPR006260">
    <property type="entry name" value="TonB/TolA_C"/>
</dbReference>
<evidence type="ECO:0000313" key="14">
    <source>
        <dbReference type="Proteomes" id="UP000002574"/>
    </source>
</evidence>
<feature type="domain" description="TonB C-terminal" evidence="12">
    <location>
        <begin position="165"/>
        <end position="252"/>
    </location>
</feature>
<keyword evidence="5" id="KW-0997">Cell inner membrane</keyword>
<evidence type="ECO:0000256" key="7">
    <source>
        <dbReference type="ARBA" id="ARBA00022927"/>
    </source>
</evidence>
<comment type="subcellular location">
    <subcellularLocation>
        <location evidence="1">Cell inner membrane</location>
        <topology evidence="1">Single-pass membrane protein</topology>
        <orientation evidence="1">Periplasmic side</orientation>
    </subcellularLocation>
</comment>
<feature type="compositionally biased region" description="Polar residues" evidence="10">
    <location>
        <begin position="128"/>
        <end position="146"/>
    </location>
</feature>
<dbReference type="GO" id="GO:0055085">
    <property type="term" value="P:transmembrane transport"/>
    <property type="evidence" value="ECO:0007669"/>
    <property type="project" value="InterPro"/>
</dbReference>
<feature type="compositionally biased region" description="Basic and acidic residues" evidence="10">
    <location>
        <begin position="100"/>
        <end position="120"/>
    </location>
</feature>
<reference evidence="13 14" key="1">
    <citation type="journal article" date="2010" name="J. Bacteriol.">
        <title>Complete genome sequence of the thermophilic, obligately chemolithoautotrophic hydrogen-oxidizing bacterium Hydrogenobacter thermophilus TK-6.</title>
        <authorList>
            <person name="Arai H."/>
            <person name="Kanbe H."/>
            <person name="Ishii M."/>
            <person name="Igarashi Y."/>
        </authorList>
    </citation>
    <scope>NUCLEOTIDE SEQUENCE [LARGE SCALE GENOMIC DNA]</scope>
    <source>
        <strain evidence="14">DSM 6534 / IAM 12695 / TK-6 [Tokyo]</strain>
    </source>
</reference>
<evidence type="ECO:0000259" key="12">
    <source>
        <dbReference type="PROSITE" id="PS52015"/>
    </source>
</evidence>
<evidence type="ECO:0000256" key="9">
    <source>
        <dbReference type="ARBA" id="ARBA00023136"/>
    </source>
</evidence>
<dbReference type="KEGG" id="hth:HTH_0241"/>
<feature type="region of interest" description="Disordered" evidence="10">
    <location>
        <begin position="50"/>
        <end position="159"/>
    </location>
</feature>
<evidence type="ECO:0000313" key="13">
    <source>
        <dbReference type="EMBL" id="BAI68708.1"/>
    </source>
</evidence>
<dbReference type="NCBIfam" id="TIGR01352">
    <property type="entry name" value="tonB_Cterm"/>
    <property type="match status" value="1"/>
</dbReference>
<keyword evidence="6 11" id="KW-0812">Transmembrane</keyword>
<dbReference type="STRING" id="608538.HTH_0241"/>
<protein>
    <submittedName>
        <fullName evidence="13">TonB family protein</fullName>
    </submittedName>
</protein>
<dbReference type="AlphaFoldDB" id="D3DFV6"/>
<keyword evidence="4" id="KW-1003">Cell membrane</keyword>
<keyword evidence="3" id="KW-0813">Transport</keyword>
<comment type="similarity">
    <text evidence="2">Belongs to the TonB family.</text>
</comment>
<keyword evidence="7" id="KW-0653">Protein transport</keyword>
<evidence type="ECO:0000256" key="5">
    <source>
        <dbReference type="ARBA" id="ARBA00022519"/>
    </source>
</evidence>
<evidence type="ECO:0000256" key="10">
    <source>
        <dbReference type="SAM" id="MobiDB-lite"/>
    </source>
</evidence>
<dbReference type="eggNOG" id="COG0810">
    <property type="taxonomic scope" value="Bacteria"/>
</dbReference>
<dbReference type="EMBL" id="AP011112">
    <property type="protein sequence ID" value="BAI68708.1"/>
    <property type="molecule type" value="Genomic_DNA"/>
</dbReference>
<dbReference type="Proteomes" id="UP000002574">
    <property type="component" value="Chromosome"/>
</dbReference>